<name>A0A9Q1J340_SYNKA</name>
<reference evidence="2" key="1">
    <citation type="journal article" date="2023" name="Science">
        <title>Genome structures resolve the early diversification of teleost fishes.</title>
        <authorList>
            <person name="Parey E."/>
            <person name="Louis A."/>
            <person name="Montfort J."/>
            <person name="Bouchez O."/>
            <person name="Roques C."/>
            <person name="Iampietro C."/>
            <person name="Lluch J."/>
            <person name="Castinel A."/>
            <person name="Donnadieu C."/>
            <person name="Desvignes T."/>
            <person name="Floi Bucao C."/>
            <person name="Jouanno E."/>
            <person name="Wen M."/>
            <person name="Mejri S."/>
            <person name="Dirks R."/>
            <person name="Jansen H."/>
            <person name="Henkel C."/>
            <person name="Chen W.J."/>
            <person name="Zahm M."/>
            <person name="Cabau C."/>
            <person name="Klopp C."/>
            <person name="Thompson A.W."/>
            <person name="Robinson-Rechavi M."/>
            <person name="Braasch I."/>
            <person name="Lecointre G."/>
            <person name="Bobe J."/>
            <person name="Postlethwait J.H."/>
            <person name="Berthelot C."/>
            <person name="Roest Crollius H."/>
            <person name="Guiguen Y."/>
        </authorList>
    </citation>
    <scope>NUCLEOTIDE SEQUENCE</scope>
    <source>
        <strain evidence="2">WJC10195</strain>
    </source>
</reference>
<comment type="caution">
    <text evidence="2">The sequence shown here is derived from an EMBL/GenBank/DDBJ whole genome shotgun (WGS) entry which is preliminary data.</text>
</comment>
<feature type="region of interest" description="Disordered" evidence="1">
    <location>
        <begin position="1"/>
        <end position="24"/>
    </location>
</feature>
<evidence type="ECO:0000313" key="2">
    <source>
        <dbReference type="EMBL" id="KAJ8365059.1"/>
    </source>
</evidence>
<evidence type="ECO:0000256" key="1">
    <source>
        <dbReference type="SAM" id="MobiDB-lite"/>
    </source>
</evidence>
<protein>
    <submittedName>
        <fullName evidence="2">Uncharacterized protein</fullName>
    </submittedName>
</protein>
<gene>
    <name evidence="2" type="ORF">SKAU_G00138900</name>
</gene>
<keyword evidence="3" id="KW-1185">Reference proteome</keyword>
<accession>A0A9Q1J340</accession>
<proteinExistence type="predicted"/>
<dbReference type="EMBL" id="JAINUF010000004">
    <property type="protein sequence ID" value="KAJ8365059.1"/>
    <property type="molecule type" value="Genomic_DNA"/>
</dbReference>
<dbReference type="OrthoDB" id="10495371at2759"/>
<evidence type="ECO:0000313" key="3">
    <source>
        <dbReference type="Proteomes" id="UP001152622"/>
    </source>
</evidence>
<dbReference type="Proteomes" id="UP001152622">
    <property type="component" value="Chromosome 4"/>
</dbReference>
<dbReference type="AlphaFoldDB" id="A0A9Q1J340"/>
<organism evidence="2 3">
    <name type="scientific">Synaphobranchus kaupii</name>
    <name type="common">Kaup's arrowtooth eel</name>
    <dbReference type="NCBI Taxonomy" id="118154"/>
    <lineage>
        <taxon>Eukaryota</taxon>
        <taxon>Metazoa</taxon>
        <taxon>Chordata</taxon>
        <taxon>Craniata</taxon>
        <taxon>Vertebrata</taxon>
        <taxon>Euteleostomi</taxon>
        <taxon>Actinopterygii</taxon>
        <taxon>Neopterygii</taxon>
        <taxon>Teleostei</taxon>
        <taxon>Anguilliformes</taxon>
        <taxon>Synaphobranchidae</taxon>
        <taxon>Synaphobranchus</taxon>
    </lineage>
</organism>
<sequence>MLQSTASPSDNAPPQHSQINPQQHVHGQAIMLDCPAEVSRRPRHQCPAIQQHLSHGAKPSPQSVQQRWPWLGLDKGLQEPMCTESLDELHHVSKAALVETECQRPMELKRSSSAQRIPRTISASLSALYRQGSMSSSFTETRVRAQMSSTMQIPYRQPMCTRISSDRNALQSLFIISTPAPLIQRPDLLQPPRKTHQKIPAAQARMLGGMVPRLSNNSRRLAAEEDILPPQKRNPLYYEFERKKKIVPVNSPSQ</sequence>